<organism evidence="2 3">
    <name type="scientific">Natranaerobius trueperi</name>
    <dbReference type="NCBI Taxonomy" id="759412"/>
    <lineage>
        <taxon>Bacteria</taxon>
        <taxon>Bacillati</taxon>
        <taxon>Bacillota</taxon>
        <taxon>Clostridia</taxon>
        <taxon>Natranaerobiales</taxon>
        <taxon>Natranaerobiaceae</taxon>
        <taxon>Natranaerobius</taxon>
    </lineage>
</organism>
<evidence type="ECO:0000259" key="1">
    <source>
        <dbReference type="Pfam" id="PF13333"/>
    </source>
</evidence>
<dbReference type="InterPro" id="IPR001584">
    <property type="entry name" value="Integrase_cat-core"/>
</dbReference>
<protein>
    <recommendedName>
        <fullName evidence="1">Integrase catalytic domain-containing protein</fullName>
    </recommendedName>
</protein>
<dbReference type="Proteomes" id="UP000214588">
    <property type="component" value="Unassembled WGS sequence"/>
</dbReference>
<evidence type="ECO:0000313" key="2">
    <source>
        <dbReference type="EMBL" id="OWZ83147.1"/>
    </source>
</evidence>
<sequence>MKLVLNCTTLKELKKEIKQYINYYNNY</sequence>
<dbReference type="Pfam" id="PF13333">
    <property type="entry name" value="rve_2"/>
    <property type="match status" value="1"/>
</dbReference>
<keyword evidence="3" id="KW-1185">Reference proteome</keyword>
<feature type="domain" description="Integrase catalytic" evidence="1">
    <location>
        <begin position="6"/>
        <end position="26"/>
    </location>
</feature>
<comment type="caution">
    <text evidence="2">The sequence shown here is derived from an EMBL/GenBank/DDBJ whole genome shotgun (WGS) entry which is preliminary data.</text>
</comment>
<dbReference type="AlphaFoldDB" id="A0A226BYF1"/>
<dbReference type="EMBL" id="NIQC01000026">
    <property type="protein sequence ID" value="OWZ83147.1"/>
    <property type="molecule type" value="Genomic_DNA"/>
</dbReference>
<proteinExistence type="predicted"/>
<reference evidence="2 3" key="1">
    <citation type="submission" date="2017-06" db="EMBL/GenBank/DDBJ databases">
        <title>Draft Genome Sequence of Natranaerobius trueperi halophilic, alkalithermophilic bacteria from soda lakes.</title>
        <authorList>
            <person name="Zhao B."/>
        </authorList>
    </citation>
    <scope>NUCLEOTIDE SEQUENCE [LARGE SCALE GENOMIC DNA]</scope>
    <source>
        <strain evidence="2 3">DSM 18760</strain>
    </source>
</reference>
<dbReference type="GO" id="GO:0015074">
    <property type="term" value="P:DNA integration"/>
    <property type="evidence" value="ECO:0007669"/>
    <property type="project" value="InterPro"/>
</dbReference>
<name>A0A226BYF1_9FIRM</name>
<gene>
    <name evidence="2" type="ORF">CDO51_10280</name>
</gene>
<accession>A0A226BYF1</accession>
<evidence type="ECO:0000313" key="3">
    <source>
        <dbReference type="Proteomes" id="UP000214588"/>
    </source>
</evidence>